<proteinExistence type="predicted"/>
<dbReference type="PIRSF" id="PIRSF001220">
    <property type="entry name" value="L-ASNase_gatD"/>
    <property type="match status" value="1"/>
</dbReference>
<dbReference type="RefSeq" id="WP_148782667.1">
    <property type="nucleotide sequence ID" value="NZ_VNHU01000005.1"/>
</dbReference>
<keyword evidence="4" id="KW-1185">Reference proteome</keyword>
<name>A0A5S5C2M5_9FLAO</name>
<evidence type="ECO:0000256" key="1">
    <source>
        <dbReference type="PIRSR" id="PIRSR001220-1"/>
    </source>
</evidence>
<evidence type="ECO:0000313" key="4">
    <source>
        <dbReference type="Proteomes" id="UP000324376"/>
    </source>
</evidence>
<accession>A0A5S5C2M5</accession>
<dbReference type="InterPro" id="IPR036152">
    <property type="entry name" value="Asp/glu_Ase-like_sf"/>
</dbReference>
<evidence type="ECO:0000259" key="2">
    <source>
        <dbReference type="Pfam" id="PF00710"/>
    </source>
</evidence>
<dbReference type="OrthoDB" id="9788068at2"/>
<dbReference type="InterPro" id="IPR027474">
    <property type="entry name" value="L-asparaginase_N"/>
</dbReference>
<dbReference type="InterPro" id="IPR037152">
    <property type="entry name" value="L-asparaginase_N_sf"/>
</dbReference>
<evidence type="ECO:0000313" key="3">
    <source>
        <dbReference type="EMBL" id="TYP73564.1"/>
    </source>
</evidence>
<dbReference type="Gene3D" id="3.40.50.1170">
    <property type="entry name" value="L-asparaginase, N-terminal domain"/>
    <property type="match status" value="1"/>
</dbReference>
<dbReference type="PRINTS" id="PR00139">
    <property type="entry name" value="ASNGLNASE"/>
</dbReference>
<dbReference type="AlphaFoldDB" id="A0A5S5C2M5"/>
<organism evidence="3 4">
    <name type="scientific">Aquimarina intermedia</name>
    <dbReference type="NCBI Taxonomy" id="350814"/>
    <lineage>
        <taxon>Bacteria</taxon>
        <taxon>Pseudomonadati</taxon>
        <taxon>Bacteroidota</taxon>
        <taxon>Flavobacteriia</taxon>
        <taxon>Flavobacteriales</taxon>
        <taxon>Flavobacteriaceae</taxon>
        <taxon>Aquimarina</taxon>
    </lineage>
</organism>
<gene>
    <name evidence="3" type="ORF">BD809_105151</name>
</gene>
<feature type="domain" description="L-asparaginase N-terminal" evidence="2">
    <location>
        <begin position="2"/>
        <end position="152"/>
    </location>
</feature>
<dbReference type="Pfam" id="PF00710">
    <property type="entry name" value="Asparaginase"/>
    <property type="match status" value="1"/>
</dbReference>
<comment type="caution">
    <text evidence="3">The sequence shown here is derived from an EMBL/GenBank/DDBJ whole genome shotgun (WGS) entry which is preliminary data.</text>
</comment>
<dbReference type="EMBL" id="VNHU01000005">
    <property type="protein sequence ID" value="TYP73564.1"/>
    <property type="molecule type" value="Genomic_DNA"/>
</dbReference>
<dbReference type="PIRSF" id="PIRSF500176">
    <property type="entry name" value="L_ASNase"/>
    <property type="match status" value="1"/>
</dbReference>
<dbReference type="SUPFAM" id="SSF53774">
    <property type="entry name" value="Glutaminase/Asparaginase"/>
    <property type="match status" value="1"/>
</dbReference>
<reference evidence="3 4" key="1">
    <citation type="submission" date="2019-07" db="EMBL/GenBank/DDBJ databases">
        <title>Genomic Encyclopedia of Archaeal and Bacterial Type Strains, Phase II (KMG-II): from individual species to whole genera.</title>
        <authorList>
            <person name="Goeker M."/>
        </authorList>
    </citation>
    <scope>NUCLEOTIDE SEQUENCE [LARGE SCALE GENOMIC DNA]</scope>
    <source>
        <strain evidence="3 4">DSM 17527</strain>
    </source>
</reference>
<feature type="active site" description="O-isoaspartyl threonine intermediate" evidence="1">
    <location>
        <position position="10"/>
    </location>
</feature>
<protein>
    <submittedName>
        <fullName evidence="3">L-asparaginase</fullName>
    </submittedName>
</protein>
<dbReference type="InterPro" id="IPR006034">
    <property type="entry name" value="Asparaginase/glutaminase-like"/>
</dbReference>
<dbReference type="Proteomes" id="UP000324376">
    <property type="component" value="Unassembled WGS sequence"/>
</dbReference>
<sequence>MIHILTTGGTIAGLDYENNQNLNKENSVQIDSFFETANVAFEYVMEEVFSKDSRLIKDEDRELLAQVVQNSPYDKILITHGTFSMQETAEYLGNLKINKTIVLVGSFILGFDKRTDASFNLGFAISSLLYLTQGVFIAMNGKVFEWYDVYKNLDENKFQTLKG</sequence>